<gene>
    <name evidence="1" type="ORF">OdinLCB4_007170</name>
</gene>
<dbReference type="EMBL" id="CP091871">
    <property type="protein sequence ID" value="WEU40242.1"/>
    <property type="molecule type" value="Genomic_DNA"/>
</dbReference>
<evidence type="ECO:0000313" key="2">
    <source>
        <dbReference type="Proteomes" id="UP000186851"/>
    </source>
</evidence>
<dbReference type="KEGG" id="oyw:OdinLCB4_007170"/>
<accession>A0AAF0IBS8</accession>
<organism evidence="1 2">
    <name type="scientific">Odinarchaeota yellowstonii (strain LCB_4)</name>
    <dbReference type="NCBI Taxonomy" id="1841599"/>
    <lineage>
        <taxon>Archaea</taxon>
        <taxon>Promethearchaeati</taxon>
        <taxon>Candidatus Odinarchaeota</taxon>
        <taxon>Candidatus Odinarchaeia</taxon>
        <taxon>Candidatus Odinarchaeales</taxon>
        <taxon>Candidatus Odinarchaeaceae</taxon>
        <taxon>Candidatus Odinarchaeum</taxon>
    </lineage>
</organism>
<proteinExistence type="predicted"/>
<protein>
    <submittedName>
        <fullName evidence="1">Uncharacterized protein</fullName>
    </submittedName>
</protein>
<evidence type="ECO:0000313" key="1">
    <source>
        <dbReference type="EMBL" id="WEU40242.1"/>
    </source>
</evidence>
<dbReference type="AlphaFoldDB" id="A0AAF0IBS8"/>
<reference evidence="1" key="2">
    <citation type="journal article" date="2022" name="Nat. Microbiol.">
        <title>A closed Candidatus Odinarchaeum chromosome exposes Asgard archaeal viruses.</title>
        <authorList>
            <person name="Tamarit D."/>
            <person name="Caceres E.F."/>
            <person name="Krupovic M."/>
            <person name="Nijland R."/>
            <person name="Eme L."/>
            <person name="Robinson N.P."/>
            <person name="Ettema T.J.G."/>
        </authorList>
    </citation>
    <scope>NUCLEOTIDE SEQUENCE</scope>
    <source>
        <strain evidence="1">LCB_4</strain>
    </source>
</reference>
<sequence length="156" mass="18242">MSGSKEKVILSLRNVVFTSDEKKSLEEFLTEKYGFKKREEAISDLTGLESEFEPPAQFKNLKILEKGRRKTSCTILLTGQYLEENLTVYFLGEVMREKYTVQISETEKKTIHINEYQMIRIEGFSGKAVQEFTEHLRVQLGLSWESMDWSFHKEAE</sequence>
<name>A0AAF0IBS8_ODILC</name>
<reference evidence="1" key="1">
    <citation type="journal article" date="2017" name="Nature">
        <title>Asgard archaea illuminate the origin of eukaryotic cellular complexity.</title>
        <authorList>
            <person name="Zaremba-Niedzwiedzka K."/>
            <person name="Caceres E.F."/>
            <person name="Saw J.H."/>
            <person name="Backstrom D."/>
            <person name="Juzokaite L."/>
            <person name="Vancaester E."/>
            <person name="Seitz K.W."/>
            <person name="Anantharaman K."/>
            <person name="Starnawski P."/>
            <person name="Kjeldsen K.U."/>
            <person name="Scott M.B."/>
            <person name="Nunoura T."/>
            <person name="Banfield J.F."/>
            <person name="Schramm A."/>
            <person name="Baker B.J."/>
            <person name="Spang A."/>
            <person name="Ettema T.J.G."/>
        </authorList>
    </citation>
    <scope>NUCLEOTIDE SEQUENCE</scope>
    <source>
        <strain evidence="1">LCB_4</strain>
    </source>
</reference>
<dbReference type="Proteomes" id="UP000186851">
    <property type="component" value="Chromosome"/>
</dbReference>